<accession>A0A165M962</accession>
<proteinExistence type="inferred from homology"/>
<evidence type="ECO:0000256" key="4">
    <source>
        <dbReference type="ARBA" id="ARBA00022679"/>
    </source>
</evidence>
<dbReference type="PANTHER" id="PTHR34874:SF3">
    <property type="entry name" value="SULFURTRANSFERASE TUSD"/>
    <property type="match status" value="1"/>
</dbReference>
<organism evidence="5 6">
    <name type="scientific">Pelodictyon luteolum</name>
    <dbReference type="NCBI Taxonomy" id="1100"/>
    <lineage>
        <taxon>Bacteria</taxon>
        <taxon>Pseudomonadati</taxon>
        <taxon>Chlorobiota</taxon>
        <taxon>Chlorobiia</taxon>
        <taxon>Chlorobiales</taxon>
        <taxon>Chlorobiaceae</taxon>
        <taxon>Chlorobium/Pelodictyon group</taxon>
        <taxon>Pelodictyon</taxon>
    </lineage>
</organism>
<dbReference type="InterPro" id="IPR027396">
    <property type="entry name" value="DsrEFH-like"/>
</dbReference>
<comment type="caution">
    <text evidence="5">The sequence shown here is derived from an EMBL/GenBank/DDBJ whole genome shotgun (WGS) entry which is preliminary data.</text>
</comment>
<dbReference type="PANTHER" id="PTHR34874">
    <property type="entry name" value="PROTEIN YCHN"/>
    <property type="match status" value="1"/>
</dbReference>
<dbReference type="GO" id="GO:0002143">
    <property type="term" value="P:tRNA wobble position uridine thiolation"/>
    <property type="evidence" value="ECO:0007669"/>
    <property type="project" value="TreeGrafter"/>
</dbReference>
<dbReference type="SUPFAM" id="SSF75169">
    <property type="entry name" value="DsrEFH-like"/>
    <property type="match status" value="1"/>
</dbReference>
<dbReference type="RefSeq" id="WP_303680905.1">
    <property type="nucleotide sequence ID" value="NZ_LVWG01000016.1"/>
</dbReference>
<dbReference type="Proteomes" id="UP000076481">
    <property type="component" value="Unassembled WGS sequence"/>
</dbReference>
<comment type="subcellular location">
    <subcellularLocation>
        <location evidence="1">Cytoplasm</location>
    </subcellularLocation>
</comment>
<dbReference type="GO" id="GO:0097163">
    <property type="term" value="F:sulfur carrier activity"/>
    <property type="evidence" value="ECO:0007669"/>
    <property type="project" value="TreeGrafter"/>
</dbReference>
<keyword evidence="4 5" id="KW-0808">Transferase</keyword>
<comment type="similarity">
    <text evidence="2">Belongs to the DsrE/TusD family.</text>
</comment>
<keyword evidence="3" id="KW-0963">Cytoplasm</keyword>
<dbReference type="NCBIfam" id="NF001237">
    <property type="entry name" value="PRK00207.1"/>
    <property type="match status" value="1"/>
</dbReference>
<dbReference type="EMBL" id="LVWG01000016">
    <property type="protein sequence ID" value="KZK74964.1"/>
    <property type="molecule type" value="Genomic_DNA"/>
</dbReference>
<evidence type="ECO:0000256" key="3">
    <source>
        <dbReference type="ARBA" id="ARBA00022490"/>
    </source>
</evidence>
<dbReference type="InterPro" id="IPR003787">
    <property type="entry name" value="Sulphur_relay_DsrE/F-like"/>
</dbReference>
<name>A0A165M962_PELLU</name>
<dbReference type="AlphaFoldDB" id="A0A165M962"/>
<dbReference type="GO" id="GO:0016783">
    <property type="term" value="F:sulfurtransferase activity"/>
    <property type="evidence" value="ECO:0007669"/>
    <property type="project" value="InterPro"/>
</dbReference>
<evidence type="ECO:0000256" key="1">
    <source>
        <dbReference type="ARBA" id="ARBA00004496"/>
    </source>
</evidence>
<evidence type="ECO:0000256" key="2">
    <source>
        <dbReference type="ARBA" id="ARBA00007067"/>
    </source>
</evidence>
<evidence type="ECO:0000313" key="6">
    <source>
        <dbReference type="Proteomes" id="UP000076481"/>
    </source>
</evidence>
<dbReference type="Pfam" id="PF02635">
    <property type="entry name" value="DsrE"/>
    <property type="match status" value="1"/>
</dbReference>
<gene>
    <name evidence="5" type="ORF">A3K90_00350</name>
</gene>
<dbReference type="Gene3D" id="3.40.1260.10">
    <property type="entry name" value="DsrEFH-like"/>
    <property type="match status" value="1"/>
</dbReference>
<protein>
    <submittedName>
        <fullName evidence="5">Sulfurtransferase</fullName>
    </submittedName>
</protein>
<evidence type="ECO:0000313" key="5">
    <source>
        <dbReference type="EMBL" id="KZK74964.1"/>
    </source>
</evidence>
<dbReference type="NCBIfam" id="TIGR03012">
    <property type="entry name" value="sulf_tusD_dsrE"/>
    <property type="match status" value="1"/>
</dbReference>
<dbReference type="InterPro" id="IPR017463">
    <property type="entry name" value="Sulphur_relay_TusD/DsrE"/>
</dbReference>
<dbReference type="GO" id="GO:1990228">
    <property type="term" value="C:sulfurtransferase complex"/>
    <property type="evidence" value="ECO:0007669"/>
    <property type="project" value="TreeGrafter"/>
</dbReference>
<sequence>MNIGILLKEGPYNHQASDTAYKFAEAAIQKGHRIDAVFLYNDGVINATKLGDPPQDDRNIAERWSALATEHGFEVLACIAASKRRGITDELMIRGGSITGLGTLTDIAIRNDRLLTFGD</sequence>
<reference evidence="5 6" key="1">
    <citation type="submission" date="2016-03" db="EMBL/GenBank/DDBJ databases">
        <title>Speciation and ecological success in dimly lit waters: horizontal gene transfer in a green sulfur bacteria bloom unveiled by metagenomic assembly.</title>
        <authorList>
            <person name="Llorens-Mares T."/>
            <person name="Liu Z."/>
            <person name="Allen L.Z."/>
            <person name="Rusch D.B."/>
            <person name="Craig M.T."/>
            <person name="Dupont C.L."/>
            <person name="Bryant D.A."/>
            <person name="Casamayor E.O."/>
        </authorList>
    </citation>
    <scope>NUCLEOTIDE SEQUENCE [LARGE SCALE GENOMIC DNA]</scope>
    <source>
        <strain evidence="5">CIII</strain>
    </source>
</reference>